<comment type="caution">
    <text evidence="1">The sequence shown here is derived from an EMBL/GenBank/DDBJ whole genome shotgun (WGS) entry which is preliminary data.</text>
</comment>
<dbReference type="InterPro" id="IPR010269">
    <property type="entry name" value="T6SS_TssC-like"/>
</dbReference>
<evidence type="ECO:0000313" key="1">
    <source>
        <dbReference type="EMBL" id="MET3654738.1"/>
    </source>
</evidence>
<keyword evidence="2" id="KW-1185">Reference proteome</keyword>
<name>A0ABV2K3U6_9GAMM</name>
<proteinExistence type="predicted"/>
<reference evidence="1 2" key="1">
    <citation type="submission" date="2024-06" db="EMBL/GenBank/DDBJ databases">
        <title>Sorghum-associated microbial communities from plants grown in Nebraska, USA.</title>
        <authorList>
            <person name="Schachtman D."/>
        </authorList>
    </citation>
    <scope>NUCLEOTIDE SEQUENCE [LARGE SCALE GENOMIC DNA]</scope>
    <source>
        <strain evidence="1 2">1073</strain>
    </source>
</reference>
<sequence length="169" mass="18515">MAKKAGSVAPQERINIKYVPATGDQQAEMELPLKLLVTGDFKGHGEQKALEDRQAVRIDKDTFDSVMAEAKLNLKMEVPSALGDGAEDDTLHVDLQFKSMKDFSPDAIAKQVPELSKLLDLREALVALKGPLGNVPAFRKQLQTLLSDEQARAKLASELDLVLHQPTKS</sequence>
<accession>A0ABV2K3U6</accession>
<dbReference type="InterPro" id="IPR008312">
    <property type="entry name" value="T6SS_TssB1"/>
</dbReference>
<evidence type="ECO:0000313" key="2">
    <source>
        <dbReference type="Proteomes" id="UP001549184"/>
    </source>
</evidence>
<dbReference type="EMBL" id="JBEPMU010000009">
    <property type="protein sequence ID" value="MET3654738.1"/>
    <property type="molecule type" value="Genomic_DNA"/>
</dbReference>
<dbReference type="PANTHER" id="PTHR35565">
    <property type="entry name" value="CYTOPLASMIC PROTEIN-RELATED"/>
    <property type="match status" value="1"/>
</dbReference>
<dbReference type="Proteomes" id="UP001549184">
    <property type="component" value="Unassembled WGS sequence"/>
</dbReference>
<dbReference type="PIRSF" id="PIRSF028301">
    <property type="entry name" value="UCP028301"/>
    <property type="match status" value="1"/>
</dbReference>
<gene>
    <name evidence="1" type="ORF">ABIC75_004486</name>
</gene>
<organism evidence="1 2">
    <name type="scientific">Dyella japonica</name>
    <dbReference type="NCBI Taxonomy" id="231455"/>
    <lineage>
        <taxon>Bacteria</taxon>
        <taxon>Pseudomonadati</taxon>
        <taxon>Pseudomonadota</taxon>
        <taxon>Gammaproteobacteria</taxon>
        <taxon>Lysobacterales</taxon>
        <taxon>Rhodanobacteraceae</taxon>
        <taxon>Dyella</taxon>
    </lineage>
</organism>
<dbReference type="RefSeq" id="WP_354016080.1">
    <property type="nucleotide sequence ID" value="NZ_JBEPMU010000009.1"/>
</dbReference>
<dbReference type="NCBIfam" id="TIGR03358">
    <property type="entry name" value="VI_chp_5"/>
    <property type="match status" value="1"/>
</dbReference>
<dbReference type="PANTHER" id="PTHR35565:SF1">
    <property type="entry name" value="TYPE VI SECRETION SYSTEM CONTRACTILE SHEATH LARGE SUBUNIT"/>
    <property type="match status" value="1"/>
</dbReference>
<protein>
    <submittedName>
        <fullName evidence="1">Type VI secretion system protein ImpB</fullName>
    </submittedName>
</protein>
<dbReference type="Pfam" id="PF05591">
    <property type="entry name" value="T6SS_VipA"/>
    <property type="match status" value="1"/>
</dbReference>